<dbReference type="InterPro" id="IPR012910">
    <property type="entry name" value="Plug_dom"/>
</dbReference>
<evidence type="ECO:0000256" key="11">
    <source>
        <dbReference type="PROSITE-ProRule" id="PRU01360"/>
    </source>
</evidence>
<dbReference type="InterPro" id="IPR036942">
    <property type="entry name" value="Beta-barrel_TonB_sf"/>
</dbReference>
<dbReference type="PANTHER" id="PTHR32552:SF81">
    <property type="entry name" value="TONB-DEPENDENT OUTER MEMBRANE RECEPTOR"/>
    <property type="match status" value="1"/>
</dbReference>
<feature type="chain" id="PRO_5045166523" evidence="13">
    <location>
        <begin position="22"/>
        <end position="753"/>
    </location>
</feature>
<keyword evidence="6" id="KW-0408">Iron</keyword>
<keyword evidence="8 12" id="KW-0798">TonB box</keyword>
<keyword evidence="10 11" id="KW-0998">Cell outer membrane</keyword>
<evidence type="ECO:0000256" key="2">
    <source>
        <dbReference type="ARBA" id="ARBA00022448"/>
    </source>
</evidence>
<organism evidence="16 17">
    <name type="scientific">Dyella kyungheensis</name>
    <dbReference type="NCBI Taxonomy" id="1242174"/>
    <lineage>
        <taxon>Bacteria</taxon>
        <taxon>Pseudomonadati</taxon>
        <taxon>Pseudomonadota</taxon>
        <taxon>Gammaproteobacteria</taxon>
        <taxon>Lysobacterales</taxon>
        <taxon>Rhodanobacteraceae</taxon>
        <taxon>Dyella</taxon>
    </lineage>
</organism>
<dbReference type="RefSeq" id="WP_204637424.1">
    <property type="nucleotide sequence ID" value="NZ_JADIKC010000008.1"/>
</dbReference>
<dbReference type="EMBL" id="JADIKC010000008">
    <property type="protein sequence ID" value="MBM7122971.1"/>
    <property type="molecule type" value="Genomic_DNA"/>
</dbReference>
<keyword evidence="3 11" id="KW-1134">Transmembrane beta strand</keyword>
<keyword evidence="7" id="KW-0406">Ion transport</keyword>
<evidence type="ECO:0000313" key="16">
    <source>
        <dbReference type="EMBL" id="MBM7122971.1"/>
    </source>
</evidence>
<name>A0ABS2JVQ1_9GAMM</name>
<evidence type="ECO:0000256" key="7">
    <source>
        <dbReference type="ARBA" id="ARBA00023065"/>
    </source>
</evidence>
<feature type="domain" description="TonB-dependent receptor-like beta-barrel" evidence="14">
    <location>
        <begin position="266"/>
        <end position="719"/>
    </location>
</feature>
<evidence type="ECO:0000256" key="8">
    <source>
        <dbReference type="ARBA" id="ARBA00023077"/>
    </source>
</evidence>
<accession>A0ABS2JVQ1</accession>
<evidence type="ECO:0000256" key="9">
    <source>
        <dbReference type="ARBA" id="ARBA00023136"/>
    </source>
</evidence>
<dbReference type="PROSITE" id="PS52016">
    <property type="entry name" value="TONB_DEPENDENT_REC_3"/>
    <property type="match status" value="1"/>
</dbReference>
<keyword evidence="13" id="KW-0732">Signal</keyword>
<feature type="signal peptide" evidence="13">
    <location>
        <begin position="1"/>
        <end position="21"/>
    </location>
</feature>
<comment type="subcellular location">
    <subcellularLocation>
        <location evidence="1 11">Cell outer membrane</location>
        <topology evidence="1 11">Multi-pass membrane protein</topology>
    </subcellularLocation>
</comment>
<dbReference type="SUPFAM" id="SSF56935">
    <property type="entry name" value="Porins"/>
    <property type="match status" value="1"/>
</dbReference>
<evidence type="ECO:0000313" key="17">
    <source>
        <dbReference type="Proteomes" id="UP001430065"/>
    </source>
</evidence>
<dbReference type="Pfam" id="PF07715">
    <property type="entry name" value="Plug"/>
    <property type="match status" value="1"/>
</dbReference>
<evidence type="ECO:0000256" key="12">
    <source>
        <dbReference type="RuleBase" id="RU003357"/>
    </source>
</evidence>
<evidence type="ECO:0000256" key="1">
    <source>
        <dbReference type="ARBA" id="ARBA00004571"/>
    </source>
</evidence>
<evidence type="ECO:0000259" key="15">
    <source>
        <dbReference type="Pfam" id="PF07715"/>
    </source>
</evidence>
<dbReference type="InterPro" id="IPR039426">
    <property type="entry name" value="TonB-dep_rcpt-like"/>
</dbReference>
<evidence type="ECO:0000256" key="5">
    <source>
        <dbReference type="ARBA" id="ARBA00022692"/>
    </source>
</evidence>
<dbReference type="InterPro" id="IPR000531">
    <property type="entry name" value="Beta-barrel_TonB"/>
</dbReference>
<dbReference type="Proteomes" id="UP001430065">
    <property type="component" value="Unassembled WGS sequence"/>
</dbReference>
<evidence type="ECO:0000256" key="10">
    <source>
        <dbReference type="ARBA" id="ARBA00023237"/>
    </source>
</evidence>
<gene>
    <name evidence="16" type="ORF">ISP20_17525</name>
</gene>
<dbReference type="PANTHER" id="PTHR32552">
    <property type="entry name" value="FERRICHROME IRON RECEPTOR-RELATED"/>
    <property type="match status" value="1"/>
</dbReference>
<comment type="similarity">
    <text evidence="11 12">Belongs to the TonB-dependent receptor family.</text>
</comment>
<dbReference type="Pfam" id="PF00593">
    <property type="entry name" value="TonB_dep_Rec_b-barrel"/>
    <property type="match status" value="1"/>
</dbReference>
<evidence type="ECO:0000256" key="3">
    <source>
        <dbReference type="ARBA" id="ARBA00022452"/>
    </source>
</evidence>
<protein>
    <submittedName>
        <fullName evidence="16">TonB-dependent receptor</fullName>
    </submittedName>
</protein>
<keyword evidence="17" id="KW-1185">Reference proteome</keyword>
<evidence type="ECO:0000256" key="6">
    <source>
        <dbReference type="ARBA" id="ARBA00023004"/>
    </source>
</evidence>
<keyword evidence="5 11" id="KW-0812">Transmembrane</keyword>
<keyword evidence="4" id="KW-0410">Iron transport</keyword>
<evidence type="ECO:0000256" key="4">
    <source>
        <dbReference type="ARBA" id="ARBA00022496"/>
    </source>
</evidence>
<sequence>MTAASHTRFALLALSIATALAAGTTAFAQDANPPAATPAKAQNSKPVQLETINVTAEKRVENLQKVPVSMTVITAEQLGNYGQSGDTVLQLAGRAPSVYAETSYGREFPRFYIRGLGNSDFDLNASQPVSMVYDDIVQENPILKGFPLFDLQQVEVLRGPQGTMFGRNSPAGVIKFDSVKPSQETSGYAKASYGTKGTANAEAALGGSLGGNWSGRVSALAQHRDGWIDNDYTGKKDDLGGYNDRAVRLQAMYDVQDFNALINVHGRWLDGSAMVNRANAIPLGSDSLAPGFDRDVVYQDGLNRQHLFSWGSNLHLTWNLGDYTLTSITGFEKATTYSLGDVDGGIAIPLAPNQVAYQTPFPSETADALPHDRQITQEVRLASNPQDRLNWQVGAYYFYENIAIVNYDYATLNNHAMDGYAQQAQTTKAYAVFGSADYHITDDFDVRAGTRWSHDSRDFHVDRILSPIGGGPLSLSANPHDARWSGDLTGTWELNPNVNVYGRIANGFRAPSVQGRVLFADFISQAKPETITSYELGVKTTGMDNRLRFNADVYDYTMHNQQLTAVGGDINVTRLINAKKTEGYGAEFDLEAYVTPNFILTAGGSYNHTKLDDPGLAVAVCGSGCTVLDPVNADGNALVNGNPLPNAPQWIGNFTARYGIPYGESGEFFVYTDWSYRSEVNFFLYDSEEFRGKPALEGGVRVGYNWDFGKREIALYGRNITNKQYITGAIDFNNRTAFVNDPRIIGVEFRADF</sequence>
<evidence type="ECO:0000259" key="14">
    <source>
        <dbReference type="Pfam" id="PF00593"/>
    </source>
</evidence>
<keyword evidence="9 11" id="KW-0472">Membrane</keyword>
<proteinExistence type="inferred from homology"/>
<keyword evidence="2 11" id="KW-0813">Transport</keyword>
<dbReference type="Gene3D" id="2.40.170.20">
    <property type="entry name" value="TonB-dependent receptor, beta-barrel domain"/>
    <property type="match status" value="1"/>
</dbReference>
<keyword evidence="16" id="KW-0675">Receptor</keyword>
<feature type="domain" description="TonB-dependent receptor plug" evidence="15">
    <location>
        <begin position="63"/>
        <end position="173"/>
    </location>
</feature>
<evidence type="ECO:0000256" key="13">
    <source>
        <dbReference type="SAM" id="SignalP"/>
    </source>
</evidence>
<reference evidence="16 17" key="1">
    <citation type="submission" date="2020-10" db="EMBL/GenBank/DDBJ databases">
        <title>Phylogeny of dyella-like bacteria.</title>
        <authorList>
            <person name="Fu J."/>
        </authorList>
    </citation>
    <scope>NUCLEOTIDE SEQUENCE [LARGE SCALE GENOMIC DNA]</scope>
    <source>
        <strain evidence="16 17">THG-B117</strain>
    </source>
</reference>
<comment type="caution">
    <text evidence="16">The sequence shown here is derived from an EMBL/GenBank/DDBJ whole genome shotgun (WGS) entry which is preliminary data.</text>
</comment>